<keyword evidence="2 8" id="KW-0813">Transport</keyword>
<keyword evidence="11" id="KW-1185">Reference proteome</keyword>
<dbReference type="PANTHER" id="PTHR43357:SF4">
    <property type="entry name" value="INNER MEMBRANE ABC TRANSPORTER PERMEASE PROTEIN YDCV"/>
    <property type="match status" value="1"/>
</dbReference>
<proteinExistence type="inferred from homology"/>
<dbReference type="EMBL" id="CP001843">
    <property type="protein sequence ID" value="AEF84228.1"/>
    <property type="molecule type" value="Genomic_DNA"/>
</dbReference>
<sequence length="286" mass="32280">MNKTAIQRKPIELTYKLLRYLIPCAIGLIFLAWIGIPMIYCFLWSMVDPEYPWSYPAVLPEKLSFFHWRYIIENTRILDSVITSFLIAGSTTLLSFLIALPTAYTLGRRKLKGAAIYKTIMLLPLVLPGMAMAIFLGRMIFMLHLSGTYIGVILAHTLMGVPYMMRILVVNFESVPQDLVDASSNLGAGAVTRFFEVYLPMIMPGLIAGAIFTFINSMEEFNLTFIIGLPMVKTIPTVLFSYLGEYFIRTRASVVSLILLIPNLTLLLITERFIKTEYMSAALGKM</sequence>
<dbReference type="Proteomes" id="UP000009223">
    <property type="component" value="Chromosome"/>
</dbReference>
<dbReference type="CDD" id="cd06261">
    <property type="entry name" value="TM_PBP2"/>
    <property type="match status" value="1"/>
</dbReference>
<feature type="transmembrane region" description="Helical" evidence="8">
    <location>
        <begin position="254"/>
        <end position="274"/>
    </location>
</feature>
<evidence type="ECO:0000313" key="10">
    <source>
        <dbReference type="EMBL" id="AEF84228.1"/>
    </source>
</evidence>
<name>F5YNA8_TREPZ</name>
<evidence type="ECO:0000256" key="4">
    <source>
        <dbReference type="ARBA" id="ARBA00022519"/>
    </source>
</evidence>
<organism evidence="10 11">
    <name type="scientific">Treponema primitia (strain ATCC BAA-887 / DSM 12427 / ZAS-2)</name>
    <dbReference type="NCBI Taxonomy" id="545694"/>
    <lineage>
        <taxon>Bacteria</taxon>
        <taxon>Pseudomonadati</taxon>
        <taxon>Spirochaetota</taxon>
        <taxon>Spirochaetia</taxon>
        <taxon>Spirochaetales</taxon>
        <taxon>Treponemataceae</taxon>
        <taxon>Treponema</taxon>
    </lineage>
</organism>
<dbReference type="HOGENOM" id="CLU_016047_3_1_12"/>
<keyword evidence="7 8" id="KW-0472">Membrane</keyword>
<feature type="transmembrane region" description="Helical" evidence="8">
    <location>
        <begin position="85"/>
        <end position="107"/>
    </location>
</feature>
<feature type="transmembrane region" description="Helical" evidence="8">
    <location>
        <begin position="197"/>
        <end position="215"/>
    </location>
</feature>
<dbReference type="InterPro" id="IPR000515">
    <property type="entry name" value="MetI-like"/>
</dbReference>
<evidence type="ECO:0000256" key="6">
    <source>
        <dbReference type="ARBA" id="ARBA00022989"/>
    </source>
</evidence>
<dbReference type="GO" id="GO:0055085">
    <property type="term" value="P:transmembrane transport"/>
    <property type="evidence" value="ECO:0007669"/>
    <property type="project" value="InterPro"/>
</dbReference>
<evidence type="ECO:0000259" key="9">
    <source>
        <dbReference type="PROSITE" id="PS50928"/>
    </source>
</evidence>
<comment type="subcellular location">
    <subcellularLocation>
        <location evidence="1">Cell inner membrane</location>
        <topology evidence="1">Multi-pass membrane protein</topology>
    </subcellularLocation>
    <subcellularLocation>
        <location evidence="8">Cell membrane</location>
        <topology evidence="8">Multi-pass membrane protein</topology>
    </subcellularLocation>
</comment>
<dbReference type="SUPFAM" id="SSF161098">
    <property type="entry name" value="MetI-like"/>
    <property type="match status" value="1"/>
</dbReference>
<feature type="transmembrane region" description="Helical" evidence="8">
    <location>
        <begin position="20"/>
        <end position="47"/>
    </location>
</feature>
<reference evidence="11" key="1">
    <citation type="submission" date="2009-12" db="EMBL/GenBank/DDBJ databases">
        <title>Complete sequence of Treponema primitia strain ZAS-2.</title>
        <authorList>
            <person name="Tetu S.G."/>
            <person name="Matson E."/>
            <person name="Ren Q."/>
            <person name="Seshadri R."/>
            <person name="Elbourne L."/>
            <person name="Hassan K.A."/>
            <person name="Durkin A."/>
            <person name="Radune D."/>
            <person name="Mohamoud Y."/>
            <person name="Shay R."/>
            <person name="Jin S."/>
            <person name="Zhang X."/>
            <person name="Lucey K."/>
            <person name="Ballor N.R."/>
            <person name="Ottesen E."/>
            <person name="Rosenthal R."/>
            <person name="Allen A."/>
            <person name="Leadbetter J.R."/>
            <person name="Paulsen I.T."/>
        </authorList>
    </citation>
    <scope>NUCLEOTIDE SEQUENCE [LARGE SCALE GENOMIC DNA]</scope>
    <source>
        <strain evidence="11">ATCC BAA-887 / DSM 12427 / ZAS-2</strain>
    </source>
</reference>
<keyword evidence="4" id="KW-0997">Cell inner membrane</keyword>
<dbReference type="eggNOG" id="COG1177">
    <property type="taxonomic scope" value="Bacteria"/>
</dbReference>
<keyword evidence="6 8" id="KW-1133">Transmembrane helix</keyword>
<keyword evidence="3" id="KW-1003">Cell membrane</keyword>
<accession>F5YNA8</accession>
<dbReference type="PROSITE" id="PS50928">
    <property type="entry name" value="ABC_TM1"/>
    <property type="match status" value="1"/>
</dbReference>
<gene>
    <name evidence="10" type="ordered locus">TREPR_0087</name>
</gene>
<evidence type="ECO:0000256" key="3">
    <source>
        <dbReference type="ARBA" id="ARBA00022475"/>
    </source>
</evidence>
<comment type="similarity">
    <text evidence="8">Belongs to the binding-protein-dependent transport system permease family.</text>
</comment>
<dbReference type="GO" id="GO:0005886">
    <property type="term" value="C:plasma membrane"/>
    <property type="evidence" value="ECO:0007669"/>
    <property type="project" value="UniProtKB-SubCell"/>
</dbReference>
<feature type="domain" description="ABC transmembrane type-1" evidence="9">
    <location>
        <begin position="81"/>
        <end position="270"/>
    </location>
</feature>
<evidence type="ECO:0000313" key="11">
    <source>
        <dbReference type="Proteomes" id="UP000009223"/>
    </source>
</evidence>
<dbReference type="PANTHER" id="PTHR43357">
    <property type="entry name" value="INNER MEMBRANE ABC TRANSPORTER PERMEASE PROTEIN YDCV"/>
    <property type="match status" value="1"/>
</dbReference>
<feature type="transmembrane region" description="Helical" evidence="8">
    <location>
        <begin position="221"/>
        <end position="242"/>
    </location>
</feature>
<dbReference type="KEGG" id="tpi:TREPR_0087"/>
<dbReference type="Pfam" id="PF00528">
    <property type="entry name" value="BPD_transp_1"/>
    <property type="match status" value="1"/>
</dbReference>
<feature type="transmembrane region" description="Helical" evidence="8">
    <location>
        <begin position="147"/>
        <end position="165"/>
    </location>
</feature>
<evidence type="ECO:0000256" key="8">
    <source>
        <dbReference type="RuleBase" id="RU363032"/>
    </source>
</evidence>
<feature type="transmembrane region" description="Helical" evidence="8">
    <location>
        <begin position="119"/>
        <end position="141"/>
    </location>
</feature>
<evidence type="ECO:0000256" key="5">
    <source>
        <dbReference type="ARBA" id="ARBA00022692"/>
    </source>
</evidence>
<dbReference type="AlphaFoldDB" id="F5YNA8"/>
<evidence type="ECO:0000256" key="2">
    <source>
        <dbReference type="ARBA" id="ARBA00022448"/>
    </source>
</evidence>
<evidence type="ECO:0000256" key="1">
    <source>
        <dbReference type="ARBA" id="ARBA00004429"/>
    </source>
</evidence>
<reference evidence="10 11" key="2">
    <citation type="journal article" date="2011" name="ISME J.">
        <title>RNA-seq reveals cooperative metabolic interactions between two termite-gut spirochete species in co-culture.</title>
        <authorList>
            <person name="Rosenthal A.Z."/>
            <person name="Matson E.G."/>
            <person name="Eldar A."/>
            <person name="Leadbetter J.R."/>
        </authorList>
    </citation>
    <scope>NUCLEOTIDE SEQUENCE [LARGE SCALE GENOMIC DNA]</scope>
    <source>
        <strain evidence="11">ATCC BAA-887 / DSM 12427 / ZAS-2</strain>
    </source>
</reference>
<dbReference type="STRING" id="545694.TREPR_0087"/>
<dbReference type="RefSeq" id="WP_015706376.1">
    <property type="nucleotide sequence ID" value="NC_015578.1"/>
</dbReference>
<evidence type="ECO:0000256" key="7">
    <source>
        <dbReference type="ARBA" id="ARBA00023136"/>
    </source>
</evidence>
<dbReference type="InterPro" id="IPR035906">
    <property type="entry name" value="MetI-like_sf"/>
</dbReference>
<keyword evidence="5 8" id="KW-0812">Transmembrane</keyword>
<dbReference type="Gene3D" id="1.10.3720.10">
    <property type="entry name" value="MetI-like"/>
    <property type="match status" value="1"/>
</dbReference>
<protein>
    <submittedName>
        <fullName evidence="10">ABC transporter, permease protein</fullName>
    </submittedName>
</protein>